<dbReference type="InterPro" id="IPR029058">
    <property type="entry name" value="AB_hydrolase_fold"/>
</dbReference>
<dbReference type="EMBL" id="RHHQ01000013">
    <property type="protein sequence ID" value="RNB85930.1"/>
    <property type="molecule type" value="Genomic_DNA"/>
</dbReference>
<evidence type="ECO:0000313" key="3">
    <source>
        <dbReference type="EMBL" id="RNB85930.1"/>
    </source>
</evidence>
<proteinExistence type="predicted"/>
<feature type="domain" description="Peptidase S9 prolyl oligopeptidase catalytic" evidence="2">
    <location>
        <begin position="56"/>
        <end position="248"/>
    </location>
</feature>
<dbReference type="GO" id="GO:0004252">
    <property type="term" value="F:serine-type endopeptidase activity"/>
    <property type="evidence" value="ECO:0007669"/>
    <property type="project" value="InterPro"/>
</dbReference>
<dbReference type="PANTHER" id="PTHR42776">
    <property type="entry name" value="SERINE PEPTIDASE S9 FAMILY MEMBER"/>
    <property type="match status" value="1"/>
</dbReference>
<accession>A0A3M8DCR5</accession>
<dbReference type="InterPro" id="IPR002471">
    <property type="entry name" value="Pept_S9_AS"/>
</dbReference>
<keyword evidence="1" id="KW-0378">Hydrolase</keyword>
<dbReference type="GO" id="GO:0006508">
    <property type="term" value="P:proteolysis"/>
    <property type="evidence" value="ECO:0007669"/>
    <property type="project" value="InterPro"/>
</dbReference>
<sequence>MLPPVQPGVTLYDVTYDSEGHQVKAMLAVPEQAGKKPALLYCRGGYKKVGKVRAERISQMASFGYVVLAPHYRGNEGGEGKDEFGGAELHDLFAAHELLLSMDVVDAGRISLYGFSRGGMMALLVAAKRSGFQSAVVWSGVTDLLLTYEERADLRKMLNRIVGDPQKNREGYLARSPWLLADRMTCPVLIVHGTADQNVGVQHAKQLAEAMAASGKAHELWLAEGASHLFGPREIEDYTRRMFDWIMNQEEAARLPQT</sequence>
<dbReference type="PANTHER" id="PTHR42776:SF27">
    <property type="entry name" value="DIPEPTIDYL PEPTIDASE FAMILY MEMBER 6"/>
    <property type="match status" value="1"/>
</dbReference>
<gene>
    <name evidence="3" type="ORF">EDM56_18205</name>
</gene>
<dbReference type="InterPro" id="IPR001375">
    <property type="entry name" value="Peptidase_S9_cat"/>
</dbReference>
<protein>
    <submittedName>
        <fullName evidence="3">S9 family peptidase</fullName>
    </submittedName>
</protein>
<dbReference type="OrthoDB" id="9812921at2"/>
<name>A0A3M8DCR5_9BACL</name>
<reference evidence="3 4" key="1">
    <citation type="submission" date="2018-10" db="EMBL/GenBank/DDBJ databases">
        <title>Phylogenomics of Brevibacillus.</title>
        <authorList>
            <person name="Dunlap C."/>
        </authorList>
    </citation>
    <scope>NUCLEOTIDE SEQUENCE [LARGE SCALE GENOMIC DNA]</scope>
    <source>
        <strain evidence="3 4">JCM 15716</strain>
    </source>
</reference>
<keyword evidence="4" id="KW-1185">Reference proteome</keyword>
<dbReference type="PROSITE" id="PS00708">
    <property type="entry name" value="PRO_ENDOPEP_SER"/>
    <property type="match status" value="1"/>
</dbReference>
<comment type="caution">
    <text evidence="3">The sequence shown here is derived from an EMBL/GenBank/DDBJ whole genome shotgun (WGS) entry which is preliminary data.</text>
</comment>
<dbReference type="Proteomes" id="UP000271031">
    <property type="component" value="Unassembled WGS sequence"/>
</dbReference>
<dbReference type="Gene3D" id="3.40.50.1820">
    <property type="entry name" value="alpha/beta hydrolase"/>
    <property type="match status" value="1"/>
</dbReference>
<dbReference type="Pfam" id="PF00326">
    <property type="entry name" value="Peptidase_S9"/>
    <property type="match status" value="1"/>
</dbReference>
<dbReference type="SUPFAM" id="SSF53474">
    <property type="entry name" value="alpha/beta-Hydrolases"/>
    <property type="match status" value="1"/>
</dbReference>
<evidence type="ECO:0000313" key="4">
    <source>
        <dbReference type="Proteomes" id="UP000271031"/>
    </source>
</evidence>
<organism evidence="3 4">
    <name type="scientific">Brevibacillus fluminis</name>
    <dbReference type="NCBI Taxonomy" id="511487"/>
    <lineage>
        <taxon>Bacteria</taxon>
        <taxon>Bacillati</taxon>
        <taxon>Bacillota</taxon>
        <taxon>Bacilli</taxon>
        <taxon>Bacillales</taxon>
        <taxon>Paenibacillaceae</taxon>
        <taxon>Brevibacillus</taxon>
    </lineage>
</organism>
<evidence type="ECO:0000259" key="2">
    <source>
        <dbReference type="Pfam" id="PF00326"/>
    </source>
</evidence>
<evidence type="ECO:0000256" key="1">
    <source>
        <dbReference type="ARBA" id="ARBA00022801"/>
    </source>
</evidence>
<dbReference type="AlphaFoldDB" id="A0A3M8DCR5"/>
<dbReference type="RefSeq" id="WP_122919342.1">
    <property type="nucleotide sequence ID" value="NZ_RHHQ01000013.1"/>
</dbReference>